<sequence>TPEPGAHLPGEGEIEDNQLPASPVEQVGPGWSQQTDGGDSETLSQQSESQSDTKTDPFESASDTESLTGDLPRGDFHPLRGTPGDTEAPWEYPDVSASGTPQEQHLTCVPGLRAKEELDLSPGLKEDSCENGFRAFAAVAGEEEAGHLWDRMTSLEQESLLPVAPRHTGCCLQGATDSCGPEPAQRAAVQDLRGLSGVSLQKSRSESYLGIPVVWPFLLWCCELGRSWPHIHNRARVPVLPSRGPLHSVAPLGTRTEKEGTLGPAGDTELLWSQPHFDVPSQPPLRTSCLLHTKRHHSAPGTLGDKKRASPRHYCGHTRALIRACSIAGLSLGCTEDPVGQNVVKSGIHVKEGGENERDPRTQNTLSPAPAQLSGPLPASQSGAPYLQGPCKPSGFHLQRASQDTPSEGLPRENQLGQDSRSCLVASCLTSELVKLSAEAVPGPAECKSEQSPESRIQEPQGTQLTPRAADERETQKHLWGLSVEAGNPTSNYTSKYVLSGESRPPARAKFPRQPSSEGTQVWSGDLTSCSELSHSSDAPETTRKSSAIDTSKAAEEAMVLDPKYRERALQGLSEFRAATVSHCGPGAEGAEQVSGGPRGRQLEPGAGSEASRGRGALITVSVEQEGLQATRTNAGPLPETPPRDVPGERPGSPLRTGETPWESPTAGKTASGNECEPPAAPTQGAGEGAPRPDPAAELGGVLVPGAASEETRSTDEPPGETLRGRRRSPGPGACGAGAALEGAQEPAQRSAFSKVTPSAAGQPGPRGALFGPEGVPAELRPPWPFATPARPELAPQAAGAGQTEPAARPGSRGTRRLRSAERKLRARLALAQKTLANFFESKLVENEDTRERPPGSPEAEGEKRRLRQGSWRAFLKSKDAPASPEKPALGSPPPGRQVPSPAETDGRGGGPARDKSGSVLAPRRAPARPAPPSAGPSAPPEPQAENEPSVRCAAAGSDPPSGVSPGSPAGCTRRSPTPSLCPLRGLPTGPKPLSPRPGAQRPDLRHPARRGAVSMLSLGSCSHVDSGSEDPERPEVPTAGTRLLRSLQTLDHEEQRPGSRGGGPRPRSLPGSQNHMPWEEPAGEKPSCSHRQKAFHTEPGQKPCFTTEMVTWALLCISTEAVREEAPSHPRGIPHRSPVSVDDLWLEKTQRKKLQKQSHVERRLHVGTVHDDGAKCWRKTIITSPESFNLPRRSRPLSQSAPTGLNHVGWPEHTPDTAMPDGALDTAVRADEAGSEEDLYDDLHGSSHHYSHSGGGGEQLAINELISDGSVVCAEALWDHVTMDDQELGFKAGDVIEVMDATNREWWWGRVADGEGWFPASFVRLRVNQDEPADDEAPRAGERGAEDGGAEAQSSKDRMRTNVINEILSTERDYIKHLRDICEQADFQIYSEYCNNHPNACLELSRLTKLSKYVYFFEACRLLQKMIDISLDGFLLTPVQKICKYPLQLAELLKYTHPQHRDFKDVEAALRAMKDVAQLINERKRRLENIDKIAQWQSSIEDWEGEDLLVRSSELIYSGELTRVTQPQARSQQRMFFLFDHQLIYCKKDLLRRDVLYYKGRLDMDGLEVVDLEDGKDRDLHVSIKNAFRLHCGTTGDSHLLCTRKPEQKQRWLKAFAREREQVRLDQETGFSITELQRKQAMLNASKQQVTGKPKAVGRPCYLTRQKHPALPSSRPQQQVLVLAEPRRKPSTFWHSISRLAPFRK</sequence>
<dbReference type="Gene3D" id="1.20.900.10">
    <property type="entry name" value="Dbl homology (DH) domain"/>
    <property type="match status" value="2"/>
</dbReference>
<feature type="compositionally biased region" description="Basic and acidic residues" evidence="6">
    <location>
        <begin position="843"/>
        <end position="854"/>
    </location>
</feature>
<dbReference type="SMART" id="SM00325">
    <property type="entry name" value="RhoGEF"/>
    <property type="match status" value="1"/>
</dbReference>
<evidence type="ECO:0000256" key="4">
    <source>
        <dbReference type="ARBA" id="ARBA00022658"/>
    </source>
</evidence>
<feature type="compositionally biased region" description="Basic and acidic residues" evidence="6">
    <location>
        <begin position="447"/>
        <end position="457"/>
    </location>
</feature>
<dbReference type="SUPFAM" id="SSF50044">
    <property type="entry name" value="SH3-domain"/>
    <property type="match status" value="1"/>
</dbReference>
<keyword evidence="3" id="KW-0963">Cytoplasm</keyword>
<dbReference type="OMA" id="PRHDCGH"/>
<evidence type="ECO:0000313" key="11">
    <source>
        <dbReference type="Proteomes" id="UP000233020"/>
    </source>
</evidence>
<dbReference type="Gene3D" id="2.30.30.40">
    <property type="entry name" value="SH3 Domains"/>
    <property type="match status" value="1"/>
</dbReference>
<evidence type="ECO:0000256" key="2">
    <source>
        <dbReference type="ARBA" id="ARBA00022443"/>
    </source>
</evidence>
<evidence type="ECO:0000313" key="10">
    <source>
        <dbReference type="Ensembl" id="ENSANAP00000005020.1"/>
    </source>
</evidence>
<dbReference type="CDD" id="cd11973">
    <property type="entry name" value="SH3_ASEF"/>
    <property type="match status" value="1"/>
</dbReference>
<dbReference type="Gene3D" id="2.30.29.30">
    <property type="entry name" value="Pleckstrin-homology domain (PH domain)/Phosphotyrosine-binding domain (PTB)"/>
    <property type="match status" value="1"/>
</dbReference>
<organism evidence="10 11">
    <name type="scientific">Aotus nancymaae</name>
    <name type="common">Ma's night monkey</name>
    <dbReference type="NCBI Taxonomy" id="37293"/>
    <lineage>
        <taxon>Eukaryota</taxon>
        <taxon>Metazoa</taxon>
        <taxon>Chordata</taxon>
        <taxon>Craniata</taxon>
        <taxon>Vertebrata</taxon>
        <taxon>Euteleostomi</taxon>
        <taxon>Mammalia</taxon>
        <taxon>Eutheria</taxon>
        <taxon>Euarchontoglires</taxon>
        <taxon>Primates</taxon>
        <taxon>Haplorrhini</taxon>
        <taxon>Platyrrhini</taxon>
        <taxon>Aotidae</taxon>
        <taxon>Aotus</taxon>
    </lineage>
</organism>
<dbReference type="CDD" id="cd01224">
    <property type="entry name" value="PH_Collybistin_ASEF"/>
    <property type="match status" value="1"/>
</dbReference>
<feature type="region of interest" description="Disordered" evidence="6">
    <location>
        <begin position="1233"/>
        <end position="1257"/>
    </location>
</feature>
<dbReference type="FunFam" id="2.30.29.30:FF:000015">
    <property type="entry name" value="Rho guanine nucleotide exchange factor 9"/>
    <property type="match status" value="1"/>
</dbReference>
<name>A0A2K5C8J4_AOTNA</name>
<keyword evidence="4" id="KW-0344">Guanine-nucleotide releasing factor</keyword>
<feature type="compositionally biased region" description="Low complexity" evidence="6">
    <location>
        <begin position="40"/>
        <end position="50"/>
    </location>
</feature>
<feature type="compositionally biased region" description="Basic and acidic residues" evidence="6">
    <location>
        <begin position="349"/>
        <end position="361"/>
    </location>
</feature>
<dbReference type="Ensembl" id="ENSANAT00000022778.1">
    <property type="protein sequence ID" value="ENSANAP00000005020.1"/>
    <property type="gene ID" value="ENSANAG00000020574.1"/>
</dbReference>
<dbReference type="InterPro" id="IPR055251">
    <property type="entry name" value="SOS1_NGEF_PH"/>
</dbReference>
<comment type="subcellular location">
    <subcellularLocation>
        <location evidence="1">Cytoplasm</location>
    </subcellularLocation>
</comment>
<evidence type="ECO:0000256" key="3">
    <source>
        <dbReference type="ARBA" id="ARBA00022490"/>
    </source>
</evidence>
<dbReference type="GO" id="GO:0051056">
    <property type="term" value="P:regulation of small GTPase mediated signal transduction"/>
    <property type="evidence" value="ECO:0007669"/>
    <property type="project" value="UniProtKB-ARBA"/>
</dbReference>
<dbReference type="SUPFAM" id="SSF48065">
    <property type="entry name" value="DBL homology domain (DH-domain)"/>
    <property type="match status" value="1"/>
</dbReference>
<feature type="compositionally biased region" description="Basic and acidic residues" evidence="6">
    <location>
        <begin position="1337"/>
        <end position="1347"/>
    </location>
</feature>
<protein>
    <recommendedName>
        <fullName evidence="12">Rho guanine nucleotide exchange factor 4</fullName>
    </recommendedName>
</protein>
<dbReference type="Pfam" id="PF22697">
    <property type="entry name" value="SOS1_NGEF_PH"/>
    <property type="match status" value="1"/>
</dbReference>
<dbReference type="GO" id="GO:0005085">
    <property type="term" value="F:guanyl-nucleotide exchange factor activity"/>
    <property type="evidence" value="ECO:0007669"/>
    <property type="project" value="UniProtKB-KW"/>
</dbReference>
<dbReference type="Pfam" id="PF00621">
    <property type="entry name" value="RhoGEF"/>
    <property type="match status" value="1"/>
</dbReference>
<evidence type="ECO:0008006" key="12">
    <source>
        <dbReference type="Google" id="ProtNLM"/>
    </source>
</evidence>
<reference evidence="10" key="1">
    <citation type="submission" date="2025-08" db="UniProtKB">
        <authorList>
            <consortium name="Ensembl"/>
        </authorList>
    </citation>
    <scope>IDENTIFICATION</scope>
</reference>
<feature type="region of interest" description="Disordered" evidence="6">
    <location>
        <begin position="584"/>
        <end position="821"/>
    </location>
</feature>
<dbReference type="PROSITE" id="PS50003">
    <property type="entry name" value="PH_DOMAIN"/>
    <property type="match status" value="1"/>
</dbReference>
<feature type="compositionally biased region" description="Low complexity" evidence="6">
    <location>
        <begin position="737"/>
        <end position="749"/>
    </location>
</feature>
<accession>A0A2K5C8J4</accession>
<dbReference type="PANTHER" id="PTHR47544:SF2">
    <property type="entry name" value="RHO GUANINE NUCLEOTIDE EXCHANGE FACTOR 4"/>
    <property type="match status" value="1"/>
</dbReference>
<dbReference type="PROSITE" id="PS00741">
    <property type="entry name" value="DH_1"/>
    <property type="match status" value="1"/>
</dbReference>
<dbReference type="GeneTree" id="ENSGT00940000160622"/>
<dbReference type="SUPFAM" id="SSF50729">
    <property type="entry name" value="PH domain-like"/>
    <property type="match status" value="1"/>
</dbReference>
<dbReference type="Pfam" id="PF00018">
    <property type="entry name" value="SH3_1"/>
    <property type="match status" value="1"/>
</dbReference>
<evidence type="ECO:0000256" key="5">
    <source>
        <dbReference type="PROSITE-ProRule" id="PRU00192"/>
    </source>
</evidence>
<feature type="region of interest" description="Disordered" evidence="6">
    <location>
        <begin position="439"/>
        <end position="474"/>
    </location>
</feature>
<feature type="region of interest" description="Disordered" evidence="6">
    <location>
        <begin position="498"/>
        <end position="551"/>
    </location>
</feature>
<dbReference type="InterPro" id="IPR001452">
    <property type="entry name" value="SH3_domain"/>
</dbReference>
<keyword evidence="11" id="KW-1185">Reference proteome</keyword>
<feature type="domain" description="DH" evidence="9">
    <location>
        <begin position="1388"/>
        <end position="1484"/>
    </location>
</feature>
<dbReference type="InterPro" id="IPR011993">
    <property type="entry name" value="PH-like_dom_sf"/>
</dbReference>
<dbReference type="Proteomes" id="UP000233020">
    <property type="component" value="Unplaced"/>
</dbReference>
<reference evidence="10" key="2">
    <citation type="submission" date="2025-09" db="UniProtKB">
        <authorList>
            <consortium name="Ensembl"/>
        </authorList>
    </citation>
    <scope>IDENTIFICATION</scope>
</reference>
<feature type="compositionally biased region" description="Low complexity" evidence="6">
    <location>
        <begin position="954"/>
        <end position="971"/>
    </location>
</feature>
<evidence type="ECO:0000256" key="6">
    <source>
        <dbReference type="SAM" id="MobiDB-lite"/>
    </source>
</evidence>
<feature type="domain" description="SH3" evidence="7">
    <location>
        <begin position="1270"/>
        <end position="1329"/>
    </location>
</feature>
<dbReference type="GO" id="GO:0005737">
    <property type="term" value="C:cytoplasm"/>
    <property type="evidence" value="ECO:0007669"/>
    <property type="project" value="UniProtKB-SubCell"/>
</dbReference>
<evidence type="ECO:0000256" key="1">
    <source>
        <dbReference type="ARBA" id="ARBA00004496"/>
    </source>
</evidence>
<dbReference type="InterPro" id="IPR000219">
    <property type="entry name" value="DH_dom"/>
</dbReference>
<feature type="compositionally biased region" description="Polar residues" evidence="6">
    <location>
        <begin position="514"/>
        <end position="550"/>
    </location>
</feature>
<dbReference type="InterPro" id="IPR001331">
    <property type="entry name" value="GDS_CDC24_CS"/>
</dbReference>
<evidence type="ECO:0000259" key="7">
    <source>
        <dbReference type="PROSITE" id="PS50002"/>
    </source>
</evidence>
<dbReference type="PROSITE" id="PS50010">
    <property type="entry name" value="DH_2"/>
    <property type="match status" value="1"/>
</dbReference>
<feature type="compositionally biased region" description="Pro residues" evidence="6">
    <location>
        <begin position="929"/>
        <end position="943"/>
    </location>
</feature>
<dbReference type="GO" id="GO:0035556">
    <property type="term" value="P:intracellular signal transduction"/>
    <property type="evidence" value="ECO:0007669"/>
    <property type="project" value="InterPro"/>
</dbReference>
<feature type="domain" description="PH" evidence="8">
    <location>
        <begin position="1515"/>
        <end position="1622"/>
    </location>
</feature>
<dbReference type="STRING" id="37293.ENSANAP00000005020"/>
<proteinExistence type="predicted"/>
<evidence type="ECO:0000259" key="9">
    <source>
        <dbReference type="PROSITE" id="PS50010"/>
    </source>
</evidence>
<evidence type="ECO:0000259" key="8">
    <source>
        <dbReference type="PROSITE" id="PS50003"/>
    </source>
</evidence>
<feature type="compositionally biased region" description="Low complexity" evidence="6">
    <location>
        <begin position="606"/>
        <end position="617"/>
    </location>
</feature>
<dbReference type="PANTHER" id="PTHR47544">
    <property type="entry name" value="RHO GUANINE NUCLEOTIDE EXCHANGE FACTOR 4"/>
    <property type="match status" value="1"/>
</dbReference>
<dbReference type="InterPro" id="IPR036028">
    <property type="entry name" value="SH3-like_dom_sf"/>
</dbReference>
<keyword evidence="2 5" id="KW-0728">SH3 domain</keyword>
<feature type="region of interest" description="Disordered" evidence="6">
    <location>
        <begin position="348"/>
        <end position="416"/>
    </location>
</feature>
<feature type="region of interest" description="Disordered" evidence="6">
    <location>
        <begin position="1"/>
        <end position="103"/>
    </location>
</feature>
<dbReference type="InterPro" id="IPR001849">
    <property type="entry name" value="PH_domain"/>
</dbReference>
<feature type="region of interest" description="Disordered" evidence="6">
    <location>
        <begin position="837"/>
        <end position="1100"/>
    </location>
</feature>
<dbReference type="PROSITE" id="PS50002">
    <property type="entry name" value="SH3"/>
    <property type="match status" value="1"/>
</dbReference>
<dbReference type="SMART" id="SM00233">
    <property type="entry name" value="PH"/>
    <property type="match status" value="1"/>
</dbReference>
<feature type="region of interest" description="Disordered" evidence="6">
    <location>
        <begin position="1330"/>
        <end position="1358"/>
    </location>
</feature>
<dbReference type="SMART" id="SM00326">
    <property type="entry name" value="SH3"/>
    <property type="match status" value="1"/>
</dbReference>
<dbReference type="CDD" id="cd00160">
    <property type="entry name" value="RhoGEF"/>
    <property type="match status" value="1"/>
</dbReference>
<dbReference type="InterPro" id="IPR035899">
    <property type="entry name" value="DBL_dom_sf"/>
</dbReference>